<name>A0A7C8ZJC5_OPUST</name>
<reference evidence="1" key="2">
    <citation type="submission" date="2020-07" db="EMBL/GenBank/DDBJ databases">
        <authorList>
            <person name="Vera ALvarez R."/>
            <person name="Arias-Moreno D.M."/>
            <person name="Jimenez-Jacinto V."/>
            <person name="Jimenez-Bremont J.F."/>
            <person name="Swaminathan K."/>
            <person name="Moose S.P."/>
            <person name="Guerrero-Gonzalez M.L."/>
            <person name="Marino-Ramirez L."/>
            <person name="Landsman D."/>
            <person name="Rodriguez-Kessler M."/>
            <person name="Delgado-Sanchez P."/>
        </authorList>
    </citation>
    <scope>NUCLEOTIDE SEQUENCE</scope>
    <source>
        <tissue evidence="1">Cladode</tissue>
    </source>
</reference>
<dbReference type="EMBL" id="GISG01136176">
    <property type="protein sequence ID" value="MBA4644057.1"/>
    <property type="molecule type" value="Transcribed_RNA"/>
</dbReference>
<sequence>MKNTFVVNASLAGENSARRLFLTNVSTPLEPVSSYHDKEGQQITERRLKSRERMGGFLQMPYEMSVKIMLGSLERNLLPDPVIRRLTRLLLASRLRSGYKPTSELQLSELLNFIHCNSFLYLLISL</sequence>
<protein>
    <submittedName>
        <fullName evidence="1">Uncharacterized protein</fullName>
    </submittedName>
</protein>
<proteinExistence type="predicted"/>
<accession>A0A7C8ZJC5</accession>
<evidence type="ECO:0000313" key="1">
    <source>
        <dbReference type="EMBL" id="MBA4644057.1"/>
    </source>
</evidence>
<organism evidence="1">
    <name type="scientific">Opuntia streptacantha</name>
    <name type="common">Prickly pear cactus</name>
    <name type="synonym">Opuntia cardona</name>
    <dbReference type="NCBI Taxonomy" id="393608"/>
    <lineage>
        <taxon>Eukaryota</taxon>
        <taxon>Viridiplantae</taxon>
        <taxon>Streptophyta</taxon>
        <taxon>Embryophyta</taxon>
        <taxon>Tracheophyta</taxon>
        <taxon>Spermatophyta</taxon>
        <taxon>Magnoliopsida</taxon>
        <taxon>eudicotyledons</taxon>
        <taxon>Gunneridae</taxon>
        <taxon>Pentapetalae</taxon>
        <taxon>Caryophyllales</taxon>
        <taxon>Cactineae</taxon>
        <taxon>Cactaceae</taxon>
        <taxon>Opuntioideae</taxon>
        <taxon>Opuntia</taxon>
    </lineage>
</organism>
<dbReference type="AlphaFoldDB" id="A0A7C8ZJC5"/>
<reference evidence="1" key="1">
    <citation type="journal article" date="2013" name="J. Plant Res.">
        <title>Effect of fungi and light on seed germination of three Opuntia species from semiarid lands of central Mexico.</title>
        <authorList>
            <person name="Delgado-Sanchez P."/>
            <person name="Jimenez-Bremont J.F."/>
            <person name="Guerrero-Gonzalez Mde L."/>
            <person name="Flores J."/>
        </authorList>
    </citation>
    <scope>NUCLEOTIDE SEQUENCE</scope>
    <source>
        <tissue evidence="1">Cladode</tissue>
    </source>
</reference>